<keyword evidence="1" id="KW-0732">Signal</keyword>
<dbReference type="Proteomes" id="UP000663869">
    <property type="component" value="Unassembled WGS sequence"/>
</dbReference>
<reference evidence="2" key="1">
    <citation type="submission" date="2021-02" db="EMBL/GenBank/DDBJ databases">
        <authorList>
            <person name="Nowell W R."/>
        </authorList>
    </citation>
    <scope>NUCLEOTIDE SEQUENCE</scope>
</reference>
<sequence>MLMTTSTAITTITTTSAATTLTITLNTCTSTWANIDVLYHCYNNCTVQSSYVQYTYSYVAIGNTTRLTFALRQDHYYFALDTISVSGNAAPGTELLINGDFEMGNLTPWLYCNPNNANYAGVVRATNYSYSGKTYGPHTGTHFYLDGAVGSPDFISQTFTTIIGDAYSLSFWLYNPSGGTGVSVDILMST</sequence>
<dbReference type="AlphaFoldDB" id="A0A817VH38"/>
<dbReference type="Gene3D" id="2.60.120.260">
    <property type="entry name" value="Galactose-binding domain-like"/>
    <property type="match status" value="1"/>
</dbReference>
<gene>
    <name evidence="2" type="ORF">FME351_LOCUS3483</name>
</gene>
<name>A0A817VH38_9BILA</name>
<organism evidence="2 3">
    <name type="scientific">Rotaria socialis</name>
    <dbReference type="NCBI Taxonomy" id="392032"/>
    <lineage>
        <taxon>Eukaryota</taxon>
        <taxon>Metazoa</taxon>
        <taxon>Spiralia</taxon>
        <taxon>Gnathifera</taxon>
        <taxon>Rotifera</taxon>
        <taxon>Eurotatoria</taxon>
        <taxon>Bdelloidea</taxon>
        <taxon>Philodinida</taxon>
        <taxon>Philodinidae</taxon>
        <taxon>Rotaria</taxon>
    </lineage>
</organism>
<comment type="caution">
    <text evidence="2">The sequence shown here is derived from an EMBL/GenBank/DDBJ whole genome shotgun (WGS) entry which is preliminary data.</text>
</comment>
<evidence type="ECO:0000313" key="3">
    <source>
        <dbReference type="Proteomes" id="UP000663869"/>
    </source>
</evidence>
<accession>A0A817VH38</accession>
<dbReference type="EMBL" id="CAJNYU010000189">
    <property type="protein sequence ID" value="CAF3339803.1"/>
    <property type="molecule type" value="Genomic_DNA"/>
</dbReference>
<feature type="chain" id="PRO_5032393142" evidence="1">
    <location>
        <begin position="18"/>
        <end position="190"/>
    </location>
</feature>
<feature type="signal peptide" evidence="1">
    <location>
        <begin position="1"/>
        <end position="17"/>
    </location>
</feature>
<evidence type="ECO:0000256" key="1">
    <source>
        <dbReference type="SAM" id="SignalP"/>
    </source>
</evidence>
<protein>
    <submittedName>
        <fullName evidence="2">Uncharacterized protein</fullName>
    </submittedName>
</protein>
<proteinExistence type="predicted"/>
<evidence type="ECO:0000313" key="2">
    <source>
        <dbReference type="EMBL" id="CAF3339803.1"/>
    </source>
</evidence>